<sequence length="285" mass="32960">MKLLSAIEVEALIEGGGADDFIFSYTSILLHDGEKFYKARSSQRTTILKRIDTSRLEIKSTPIPVGDYRPLFSDELMTAPNLMSQDCWEKLPDLSCYDSRDPTRLEEFMLREARIVEMLMGHPHPNVARYHGCVVREGHIASLCFTRYHQTLVERIYHDTRPFDPHVCLQEIKKGIQHLHSIGIIHNDINPSSVMLCTDDTAVIIDFNSCRKKGEEGWMEGTYRWTDASYNNNCAEFENDKCGLRKIREWLRDPAPFHWNGVEDRTRHKQQAHHGQFGKDCFICG</sequence>
<reference evidence="2" key="1">
    <citation type="submission" date="2021-03" db="EMBL/GenBank/DDBJ databases">
        <authorList>
            <person name="Tagirdzhanova G."/>
        </authorList>
    </citation>
    <scope>NUCLEOTIDE SEQUENCE</scope>
</reference>
<dbReference type="AlphaFoldDB" id="A0A8H3PJ21"/>
<dbReference type="InterPro" id="IPR011009">
    <property type="entry name" value="Kinase-like_dom_sf"/>
</dbReference>
<organism evidence="2 3">
    <name type="scientific">Alectoria fallacina</name>
    <dbReference type="NCBI Taxonomy" id="1903189"/>
    <lineage>
        <taxon>Eukaryota</taxon>
        <taxon>Fungi</taxon>
        <taxon>Dikarya</taxon>
        <taxon>Ascomycota</taxon>
        <taxon>Pezizomycotina</taxon>
        <taxon>Lecanoromycetes</taxon>
        <taxon>OSLEUM clade</taxon>
        <taxon>Lecanoromycetidae</taxon>
        <taxon>Lecanorales</taxon>
        <taxon>Lecanorineae</taxon>
        <taxon>Parmeliaceae</taxon>
        <taxon>Alectoria</taxon>
    </lineage>
</organism>
<dbReference type="PANTHER" id="PTHR13954">
    <property type="entry name" value="IRE1-RELATED"/>
    <property type="match status" value="1"/>
</dbReference>
<dbReference type="EMBL" id="CAJPDR010000774">
    <property type="protein sequence ID" value="CAF9942571.1"/>
    <property type="molecule type" value="Genomic_DNA"/>
</dbReference>
<dbReference type="PANTHER" id="PTHR13954:SF6">
    <property type="entry name" value="NON-SPECIFIC SERINE_THREONINE PROTEIN KINASE"/>
    <property type="match status" value="1"/>
</dbReference>
<protein>
    <recommendedName>
        <fullName evidence="1">Protein kinase domain-containing protein</fullName>
    </recommendedName>
</protein>
<evidence type="ECO:0000313" key="3">
    <source>
        <dbReference type="Proteomes" id="UP000664203"/>
    </source>
</evidence>
<dbReference type="GO" id="GO:0036498">
    <property type="term" value="P:IRE1-mediated unfolded protein response"/>
    <property type="evidence" value="ECO:0007669"/>
    <property type="project" value="TreeGrafter"/>
</dbReference>
<accession>A0A8H3PJ21</accession>
<gene>
    <name evidence="2" type="ORF">ALECFALPRED_009821</name>
</gene>
<dbReference type="GO" id="GO:0004674">
    <property type="term" value="F:protein serine/threonine kinase activity"/>
    <property type="evidence" value="ECO:0007669"/>
    <property type="project" value="InterPro"/>
</dbReference>
<dbReference type="Gene3D" id="1.10.510.10">
    <property type="entry name" value="Transferase(Phosphotransferase) domain 1"/>
    <property type="match status" value="1"/>
</dbReference>
<dbReference type="GO" id="GO:1990604">
    <property type="term" value="C:IRE1-TRAF2-ASK1 complex"/>
    <property type="evidence" value="ECO:0007669"/>
    <property type="project" value="TreeGrafter"/>
</dbReference>
<dbReference type="InterPro" id="IPR045133">
    <property type="entry name" value="IRE1/2-like"/>
</dbReference>
<comment type="caution">
    <text evidence="2">The sequence shown here is derived from an EMBL/GenBank/DDBJ whole genome shotgun (WGS) entry which is preliminary data.</text>
</comment>
<name>A0A8H3PJ21_9LECA</name>
<evidence type="ECO:0000259" key="1">
    <source>
        <dbReference type="PROSITE" id="PS50011"/>
    </source>
</evidence>
<dbReference type="GO" id="GO:0004521">
    <property type="term" value="F:RNA endonuclease activity"/>
    <property type="evidence" value="ECO:0007669"/>
    <property type="project" value="InterPro"/>
</dbReference>
<dbReference type="GO" id="GO:0051082">
    <property type="term" value="F:unfolded protein binding"/>
    <property type="evidence" value="ECO:0007669"/>
    <property type="project" value="TreeGrafter"/>
</dbReference>
<dbReference type="GO" id="GO:0005524">
    <property type="term" value="F:ATP binding"/>
    <property type="evidence" value="ECO:0007669"/>
    <property type="project" value="InterPro"/>
</dbReference>
<dbReference type="PROSITE" id="PS50011">
    <property type="entry name" value="PROTEIN_KINASE_DOM"/>
    <property type="match status" value="1"/>
</dbReference>
<evidence type="ECO:0000313" key="2">
    <source>
        <dbReference type="EMBL" id="CAF9942571.1"/>
    </source>
</evidence>
<dbReference type="OrthoDB" id="4062651at2759"/>
<feature type="domain" description="Protein kinase" evidence="1">
    <location>
        <begin position="7"/>
        <end position="285"/>
    </location>
</feature>
<proteinExistence type="predicted"/>
<keyword evidence="3" id="KW-1185">Reference proteome</keyword>
<dbReference type="GO" id="GO:0070059">
    <property type="term" value="P:intrinsic apoptotic signaling pathway in response to endoplasmic reticulum stress"/>
    <property type="evidence" value="ECO:0007669"/>
    <property type="project" value="TreeGrafter"/>
</dbReference>
<dbReference type="SMART" id="SM00220">
    <property type="entry name" value="S_TKc"/>
    <property type="match status" value="1"/>
</dbReference>
<dbReference type="SUPFAM" id="SSF56112">
    <property type="entry name" value="Protein kinase-like (PK-like)"/>
    <property type="match status" value="1"/>
</dbReference>
<dbReference type="InterPro" id="IPR000719">
    <property type="entry name" value="Prot_kinase_dom"/>
</dbReference>
<dbReference type="Proteomes" id="UP000664203">
    <property type="component" value="Unassembled WGS sequence"/>
</dbReference>
<dbReference type="Pfam" id="PF00069">
    <property type="entry name" value="Pkinase"/>
    <property type="match status" value="1"/>
</dbReference>